<protein>
    <submittedName>
        <fullName evidence="1">Major facilitator superfamily domain-containing protein</fullName>
    </submittedName>
</protein>
<keyword evidence="2" id="KW-1185">Reference proteome</keyword>
<name>A0ACC0CPQ5_9PEZI</name>
<accession>A0ACC0CPQ5</accession>
<comment type="caution">
    <text evidence="1">The sequence shown here is derived from an EMBL/GenBank/DDBJ whole genome shotgun (WGS) entry which is preliminary data.</text>
</comment>
<organism evidence="1 2">
    <name type="scientific">Hypoxylon rubiginosum</name>
    <dbReference type="NCBI Taxonomy" id="110542"/>
    <lineage>
        <taxon>Eukaryota</taxon>
        <taxon>Fungi</taxon>
        <taxon>Dikarya</taxon>
        <taxon>Ascomycota</taxon>
        <taxon>Pezizomycotina</taxon>
        <taxon>Sordariomycetes</taxon>
        <taxon>Xylariomycetidae</taxon>
        <taxon>Xylariales</taxon>
        <taxon>Hypoxylaceae</taxon>
        <taxon>Hypoxylon</taxon>
    </lineage>
</organism>
<evidence type="ECO:0000313" key="2">
    <source>
        <dbReference type="Proteomes" id="UP001497680"/>
    </source>
</evidence>
<dbReference type="EMBL" id="MU394374">
    <property type="protein sequence ID" value="KAI6082295.1"/>
    <property type="molecule type" value="Genomic_DNA"/>
</dbReference>
<proteinExistence type="predicted"/>
<dbReference type="Proteomes" id="UP001497680">
    <property type="component" value="Unassembled WGS sequence"/>
</dbReference>
<reference evidence="1 2" key="1">
    <citation type="journal article" date="2022" name="New Phytol.">
        <title>Ecological generalism drives hyperdiversity of secondary metabolite gene clusters in xylarialean endophytes.</title>
        <authorList>
            <person name="Franco M.E.E."/>
            <person name="Wisecaver J.H."/>
            <person name="Arnold A.E."/>
            <person name="Ju Y.M."/>
            <person name="Slot J.C."/>
            <person name="Ahrendt S."/>
            <person name="Moore L.P."/>
            <person name="Eastman K.E."/>
            <person name="Scott K."/>
            <person name="Konkel Z."/>
            <person name="Mondo S.J."/>
            <person name="Kuo A."/>
            <person name="Hayes R.D."/>
            <person name="Haridas S."/>
            <person name="Andreopoulos B."/>
            <person name="Riley R."/>
            <person name="LaButti K."/>
            <person name="Pangilinan J."/>
            <person name="Lipzen A."/>
            <person name="Amirebrahimi M."/>
            <person name="Yan J."/>
            <person name="Adam C."/>
            <person name="Keymanesh K."/>
            <person name="Ng V."/>
            <person name="Louie K."/>
            <person name="Northen T."/>
            <person name="Drula E."/>
            <person name="Henrissat B."/>
            <person name="Hsieh H.M."/>
            <person name="Youens-Clark K."/>
            <person name="Lutzoni F."/>
            <person name="Miadlikowska J."/>
            <person name="Eastwood D.C."/>
            <person name="Hamelin R.C."/>
            <person name="Grigoriev I.V."/>
            <person name="U'Ren J.M."/>
        </authorList>
    </citation>
    <scope>NUCLEOTIDE SEQUENCE [LARGE SCALE GENOMIC DNA]</scope>
    <source>
        <strain evidence="1 2">ER1909</strain>
    </source>
</reference>
<evidence type="ECO:0000313" key="1">
    <source>
        <dbReference type="EMBL" id="KAI6082295.1"/>
    </source>
</evidence>
<gene>
    <name evidence="1" type="ORF">F4821DRAFT_218088</name>
</gene>
<sequence>MNDNSDASAQKHKIHEICETDIAPQLGSEADNEQDAIPPGRYLTGVRLVLVGISLCICIFLPTAEISIVSTSLVTISEDLSGFDKSNWLITAYLSTFTGFLLIWAKIAHHMGLKTALLGSLILFMAFSAGCGASQSIESLIVFRALQGIGGSGTMALPSTVFFQVVPTSGYSKINAVLSCTLAIALVVSPLIGGALSNGNHWRWVFYLNLPIGAVALVLLGLALPNRFPHHVDPIIEKPAKRSVMATAAGFLWEADVFGAFLLLGTVVFLVAALEEGGTVSYAWDSGFIIASFVVSGVLMTAFLLWQWWASRETTAAVPSFPRSFTHNRVLPPGLLGAFLVGAPMTISAIQLPQRYQLVNESSPLGAGVKFLAYGVPFPVGVVVTSILAGKFRLPFIYIILLGTAIQVVGFALLSTTPGTVDPWPGQFGYSFIAGLGVGITGVLYNFLNPLSIDKKEQYLAIAAGIQARMLGGSVGIAVVNSVWVNYVRRHLGSILTEAEIDTLLADTKSLARFPVIVQEAFRSVTSDAYNLQMLATLGFAATNVIVVAALWRRPAYRASKEGVLM</sequence>